<sequence>MPAWTSPSAHLVDPRFTAVAAAFQALYRKPRDGGGALAVYLHGQPVLDVWAGFADVDTGRPWRSDTMAMSFSTTKGVTSTVVHRLIAKGVLDVDAPVATYWPAFAAGDKHDLLLADVMTHRSGLHRVRGIAEASGDLLDHRRMAATLAGRRTEDTRGVPAYHAMTYGYLIAAIVEGATGRPFEEVLTDEIRRPLGLDGLFISAPVDQHERIAPFFETIAPFGMSLSAVGHWVKKIDRFRPFVDALLPHGFDEMMNSPALWQATIPAANGTFTARSLAKMYGALANDGVMDDEQFLPSAVLQEAGRVRTKERDRVLGFRMRWRLGYHQAFTADRNNQPRMAFGHYGLGGSGAFADPETGLSMAFVTNKLGRGSTPVADFRLPKLAAIALDAVRQP</sequence>
<dbReference type="PANTHER" id="PTHR43319:SF3">
    <property type="entry name" value="BETA-LACTAMASE-RELATED DOMAIN-CONTAINING PROTEIN"/>
    <property type="match status" value="1"/>
</dbReference>
<dbReference type="InterPro" id="IPR012338">
    <property type="entry name" value="Beta-lactam/transpept-like"/>
</dbReference>
<dbReference type="KEGG" id="euz:DVS28_a4514"/>
<dbReference type="Proteomes" id="UP000264006">
    <property type="component" value="Chromosome"/>
</dbReference>
<evidence type="ECO:0000259" key="1">
    <source>
        <dbReference type="Pfam" id="PF00144"/>
    </source>
</evidence>
<gene>
    <name evidence="2" type="ORF">DVS28_a4514</name>
</gene>
<proteinExistence type="predicted"/>
<reference evidence="2 3" key="1">
    <citation type="submission" date="2018-09" db="EMBL/GenBank/DDBJ databases">
        <title>Complete genome sequence of Euzebya sp. DY32-46 isolated from seawater of Pacific Ocean.</title>
        <authorList>
            <person name="Xu L."/>
            <person name="Wu Y.-H."/>
            <person name="Xu X.-W."/>
        </authorList>
    </citation>
    <scope>NUCLEOTIDE SEQUENCE [LARGE SCALE GENOMIC DNA]</scope>
    <source>
        <strain evidence="2 3">DY32-46</strain>
    </source>
</reference>
<dbReference type="PANTHER" id="PTHR43319">
    <property type="entry name" value="BETA-LACTAMASE-RELATED"/>
    <property type="match status" value="1"/>
</dbReference>
<evidence type="ECO:0000313" key="3">
    <source>
        <dbReference type="Proteomes" id="UP000264006"/>
    </source>
</evidence>
<dbReference type="AlphaFoldDB" id="A0A346Y3Y2"/>
<accession>A0A346Y3Y2</accession>
<dbReference type="Gene3D" id="3.40.710.10">
    <property type="entry name" value="DD-peptidase/beta-lactamase superfamily"/>
    <property type="match status" value="1"/>
</dbReference>
<protein>
    <submittedName>
        <fullName evidence="2">Putative esterase</fullName>
    </submittedName>
</protein>
<name>A0A346Y3Y2_9ACTN</name>
<keyword evidence="3" id="KW-1185">Reference proteome</keyword>
<dbReference type="Pfam" id="PF00144">
    <property type="entry name" value="Beta-lactamase"/>
    <property type="match status" value="1"/>
</dbReference>
<dbReference type="InterPro" id="IPR052907">
    <property type="entry name" value="Beta-lactamase/esterase"/>
</dbReference>
<evidence type="ECO:0000313" key="2">
    <source>
        <dbReference type="EMBL" id="AXV09179.1"/>
    </source>
</evidence>
<dbReference type="EMBL" id="CP031165">
    <property type="protein sequence ID" value="AXV09179.1"/>
    <property type="molecule type" value="Genomic_DNA"/>
</dbReference>
<organism evidence="2 3">
    <name type="scientific">Euzebya pacifica</name>
    <dbReference type="NCBI Taxonomy" id="1608957"/>
    <lineage>
        <taxon>Bacteria</taxon>
        <taxon>Bacillati</taxon>
        <taxon>Actinomycetota</taxon>
        <taxon>Nitriliruptoria</taxon>
        <taxon>Euzebyales</taxon>
    </lineage>
</organism>
<dbReference type="SUPFAM" id="SSF56601">
    <property type="entry name" value="beta-lactamase/transpeptidase-like"/>
    <property type="match status" value="1"/>
</dbReference>
<feature type="domain" description="Beta-lactamase-related" evidence="1">
    <location>
        <begin position="25"/>
        <end position="381"/>
    </location>
</feature>
<dbReference type="InterPro" id="IPR001466">
    <property type="entry name" value="Beta-lactam-related"/>
</dbReference>
<dbReference type="RefSeq" id="WP_216826220.1">
    <property type="nucleotide sequence ID" value="NZ_CP031165.1"/>
</dbReference>